<evidence type="ECO:0000313" key="2">
    <source>
        <dbReference type="Proteomes" id="UP000753908"/>
    </source>
</evidence>
<gene>
    <name evidence="1" type="ORF">KME25_03325</name>
</gene>
<proteinExistence type="predicted"/>
<accession>A0A951PGM2</accession>
<protein>
    <submittedName>
        <fullName evidence="1">Uncharacterized protein</fullName>
    </submittedName>
</protein>
<dbReference type="AlphaFoldDB" id="A0A951PGM2"/>
<comment type="caution">
    <text evidence="1">The sequence shown here is derived from an EMBL/GenBank/DDBJ whole genome shotgun (WGS) entry which is preliminary data.</text>
</comment>
<reference evidence="1" key="2">
    <citation type="journal article" date="2022" name="Microbiol. Resour. Announc.">
        <title>Metagenome Sequencing to Explore Phylogenomics of Terrestrial Cyanobacteria.</title>
        <authorList>
            <person name="Ward R.D."/>
            <person name="Stajich J.E."/>
            <person name="Johansen J.R."/>
            <person name="Huntemann M."/>
            <person name="Clum A."/>
            <person name="Foster B."/>
            <person name="Foster B."/>
            <person name="Roux S."/>
            <person name="Palaniappan K."/>
            <person name="Varghese N."/>
            <person name="Mukherjee S."/>
            <person name="Reddy T.B.K."/>
            <person name="Daum C."/>
            <person name="Copeland A."/>
            <person name="Chen I.A."/>
            <person name="Ivanova N.N."/>
            <person name="Kyrpides N.C."/>
            <person name="Shapiro N."/>
            <person name="Eloe-Fadrosh E.A."/>
            <person name="Pietrasiak N."/>
        </authorList>
    </citation>
    <scope>NUCLEOTIDE SEQUENCE</scope>
    <source>
        <strain evidence="1">CPER-KK1</strain>
    </source>
</reference>
<evidence type="ECO:0000313" key="1">
    <source>
        <dbReference type="EMBL" id="MBW4543470.1"/>
    </source>
</evidence>
<organism evidence="1 2">
    <name type="scientific">Symplocastrum torsivum CPER-KK1</name>
    <dbReference type="NCBI Taxonomy" id="450513"/>
    <lineage>
        <taxon>Bacteria</taxon>
        <taxon>Bacillati</taxon>
        <taxon>Cyanobacteriota</taxon>
        <taxon>Cyanophyceae</taxon>
        <taxon>Oscillatoriophycideae</taxon>
        <taxon>Oscillatoriales</taxon>
        <taxon>Microcoleaceae</taxon>
        <taxon>Symplocastrum</taxon>
    </lineage>
</organism>
<dbReference type="Proteomes" id="UP000753908">
    <property type="component" value="Unassembled WGS sequence"/>
</dbReference>
<reference evidence="1" key="1">
    <citation type="submission" date="2021-05" db="EMBL/GenBank/DDBJ databases">
        <authorList>
            <person name="Pietrasiak N."/>
            <person name="Ward R."/>
            <person name="Stajich J.E."/>
            <person name="Kurbessoian T."/>
        </authorList>
    </citation>
    <scope>NUCLEOTIDE SEQUENCE</scope>
    <source>
        <strain evidence="1">CPER-KK1</strain>
    </source>
</reference>
<dbReference type="EMBL" id="JAHHIF010000003">
    <property type="protein sequence ID" value="MBW4543470.1"/>
    <property type="molecule type" value="Genomic_DNA"/>
</dbReference>
<name>A0A951PGM2_9CYAN</name>
<sequence>MRGIQFLTDYQGRKTGVLVDLKEHSEFWADVVEECGEPIDFQFLIDDQGEKIAVFLDFEKHSELWEDIYDSLIIESRKDEQRVPWEEVKHGLIEKGKLSV</sequence>